<dbReference type="RefSeq" id="WP_167264097.1">
    <property type="nucleotide sequence ID" value="NZ_BAAAVO010000002.1"/>
</dbReference>
<accession>A0ABX0THV1</accession>
<feature type="transmembrane region" description="Helical" evidence="1">
    <location>
        <begin position="178"/>
        <end position="198"/>
    </location>
</feature>
<evidence type="ECO:0000313" key="3">
    <source>
        <dbReference type="Proteomes" id="UP000802392"/>
    </source>
</evidence>
<dbReference type="InterPro" id="IPR049920">
    <property type="entry name" value="IK1_05631-like"/>
</dbReference>
<keyword evidence="1" id="KW-0472">Membrane</keyword>
<dbReference type="EMBL" id="JAAOZD010000001">
    <property type="protein sequence ID" value="NIJ00511.1"/>
    <property type="molecule type" value="Genomic_DNA"/>
</dbReference>
<dbReference type="Pfam" id="PF18159">
    <property type="entry name" value="S_4TM"/>
    <property type="match status" value="1"/>
</dbReference>
<feature type="transmembrane region" description="Helical" evidence="1">
    <location>
        <begin position="204"/>
        <end position="225"/>
    </location>
</feature>
<evidence type="ECO:0000256" key="1">
    <source>
        <dbReference type="SAM" id="Phobius"/>
    </source>
</evidence>
<keyword evidence="1" id="KW-1133">Transmembrane helix</keyword>
<organism evidence="2 3">
    <name type="scientific">Paenarthrobacter ilicis</name>
    <dbReference type="NCBI Taxonomy" id="43665"/>
    <lineage>
        <taxon>Bacteria</taxon>
        <taxon>Bacillati</taxon>
        <taxon>Actinomycetota</taxon>
        <taxon>Actinomycetes</taxon>
        <taxon>Micrococcales</taxon>
        <taxon>Micrococcaceae</taxon>
        <taxon>Paenarthrobacter</taxon>
    </lineage>
</organism>
<reference evidence="2 3" key="1">
    <citation type="submission" date="2020-03" db="EMBL/GenBank/DDBJ databases">
        <title>Genomic Encyclopedia of Type Strains, Phase III (KMG-III): the genomes of soil and plant-associated and newly described type strains.</title>
        <authorList>
            <person name="Whitman W."/>
        </authorList>
    </citation>
    <scope>NUCLEOTIDE SEQUENCE [LARGE SCALE GENOMIC DNA]</scope>
    <source>
        <strain evidence="2 3">CECT 4207</strain>
    </source>
</reference>
<comment type="caution">
    <text evidence="2">The sequence shown here is derived from an EMBL/GenBank/DDBJ whole genome shotgun (WGS) entry which is preliminary data.</text>
</comment>
<gene>
    <name evidence="2" type="ORF">FHR86_000809</name>
</gene>
<dbReference type="Proteomes" id="UP000802392">
    <property type="component" value="Unassembled WGS sequence"/>
</dbReference>
<feature type="transmembrane region" description="Helical" evidence="1">
    <location>
        <begin position="39"/>
        <end position="60"/>
    </location>
</feature>
<protein>
    <submittedName>
        <fullName evidence="2">Uncharacterized protein</fullName>
    </submittedName>
</protein>
<keyword evidence="1" id="KW-0812">Transmembrane</keyword>
<proteinExistence type="predicted"/>
<feature type="transmembrane region" description="Helical" evidence="1">
    <location>
        <begin position="66"/>
        <end position="84"/>
    </location>
</feature>
<evidence type="ECO:0000313" key="2">
    <source>
        <dbReference type="EMBL" id="NIJ00511.1"/>
    </source>
</evidence>
<name>A0ABX0THV1_9MICC</name>
<sequence length="304" mass="33830">MSDYEPPSGKVLKQRQNETEALRLLIAQRRLYSKAKRWLGARWIGMLVIGLAAPVISIIWPGLAVAAGAIAGAWLFLGRTVLLVRQSSISAHATALREQFDRDVFGMPNSVAESTMPSLEDIADITGPDEGLVAIATKEELIDWYTGIADEEPGLSAVPIAQRSNASYTDRLLRTTGIWWSTLTAAWMIFLIVLSLAVNLSLSAFLLGIVLPLLPAFLDVVQYLMSVRKSALERADLARSIEKRLTSDEDPIGPDDIIIWQERLYESRKSAPDVPDFIYKLRRKKNEAAMAITARRLSKRKEKK</sequence>
<keyword evidence="3" id="KW-1185">Reference proteome</keyword>